<comment type="caution">
    <text evidence="2">The sequence shown here is derived from an EMBL/GenBank/DDBJ whole genome shotgun (WGS) entry which is preliminary data.</text>
</comment>
<evidence type="ECO:0000313" key="2">
    <source>
        <dbReference type="EMBL" id="KAF4618123.1"/>
    </source>
</evidence>
<dbReference type="EMBL" id="JAAMPI010002143">
    <property type="protein sequence ID" value="KAF4618123.1"/>
    <property type="molecule type" value="Genomic_DNA"/>
</dbReference>
<feature type="region of interest" description="Disordered" evidence="1">
    <location>
        <begin position="66"/>
        <end position="89"/>
    </location>
</feature>
<gene>
    <name evidence="2" type="ORF">G7Y89_g14985</name>
</gene>
<accession>A0A8H4QWI1</accession>
<organism evidence="2 3">
    <name type="scientific">Cudoniella acicularis</name>
    <dbReference type="NCBI Taxonomy" id="354080"/>
    <lineage>
        <taxon>Eukaryota</taxon>
        <taxon>Fungi</taxon>
        <taxon>Dikarya</taxon>
        <taxon>Ascomycota</taxon>
        <taxon>Pezizomycotina</taxon>
        <taxon>Leotiomycetes</taxon>
        <taxon>Helotiales</taxon>
        <taxon>Tricladiaceae</taxon>
        <taxon>Cudoniella</taxon>
    </lineage>
</organism>
<dbReference type="Proteomes" id="UP000566819">
    <property type="component" value="Unassembled WGS sequence"/>
</dbReference>
<name>A0A8H4QWI1_9HELO</name>
<proteinExistence type="predicted"/>
<feature type="region of interest" description="Disordered" evidence="1">
    <location>
        <begin position="108"/>
        <end position="137"/>
    </location>
</feature>
<keyword evidence="3" id="KW-1185">Reference proteome</keyword>
<sequence>MNPMTPRTPHRNHQNQDASDFFTMGAETPLTARRARNVLEAEELSAQKRRGVLRDARDVSRKVEAILKGATGERDGERNEDRGEDKEMVGAEEVPISSLLEIFEESEQLNGSADEDDHPMDRSNSRTCPKVSAPPHQANTNAIRQNIVLDEEYDDSDSDDEIMIIDPREASQKARKKWSNPRDPIIIDDDDELVRIKMEPKENAQNGIGNLPIILQKKGAVLLLAQMVVMHQSRVFQSKEMHRKHLSKIKHKRKSPEGEKIRALLLVPMALQISQLQIK</sequence>
<evidence type="ECO:0000313" key="3">
    <source>
        <dbReference type="Proteomes" id="UP000566819"/>
    </source>
</evidence>
<feature type="compositionally biased region" description="Acidic residues" evidence="1">
    <location>
        <begin position="108"/>
        <end position="118"/>
    </location>
</feature>
<reference evidence="2 3" key="1">
    <citation type="submission" date="2020-03" db="EMBL/GenBank/DDBJ databases">
        <title>Draft Genome Sequence of Cudoniella acicularis.</title>
        <authorList>
            <person name="Buettner E."/>
            <person name="Kellner H."/>
        </authorList>
    </citation>
    <scope>NUCLEOTIDE SEQUENCE [LARGE SCALE GENOMIC DNA]</scope>
    <source>
        <strain evidence="2 3">DSM 108380</strain>
    </source>
</reference>
<protein>
    <submittedName>
        <fullName evidence="2">Uncharacterized protein</fullName>
    </submittedName>
</protein>
<evidence type="ECO:0000256" key="1">
    <source>
        <dbReference type="SAM" id="MobiDB-lite"/>
    </source>
</evidence>
<dbReference type="AlphaFoldDB" id="A0A8H4QWI1"/>
<feature type="region of interest" description="Disordered" evidence="1">
    <location>
        <begin position="1"/>
        <end position="22"/>
    </location>
</feature>